<comment type="caution">
    <text evidence="2">The sequence shown here is derived from an EMBL/GenBank/DDBJ whole genome shotgun (WGS) entry which is preliminary data.</text>
</comment>
<dbReference type="RefSeq" id="WP_128506789.1">
    <property type="nucleotide sequence ID" value="NZ_QUAC01000095.1"/>
</dbReference>
<organism evidence="2 3">
    <name type="scientific">Streptomyces inhibens</name>
    <dbReference type="NCBI Taxonomy" id="2293571"/>
    <lineage>
        <taxon>Bacteria</taxon>
        <taxon>Bacillati</taxon>
        <taxon>Actinomycetota</taxon>
        <taxon>Actinomycetes</taxon>
        <taxon>Kitasatosporales</taxon>
        <taxon>Streptomycetaceae</taxon>
        <taxon>Streptomyces</taxon>
    </lineage>
</organism>
<name>A0A371Q5G6_STRIH</name>
<proteinExistence type="predicted"/>
<accession>A0A371Q5G6</accession>
<evidence type="ECO:0000256" key="1">
    <source>
        <dbReference type="SAM" id="MobiDB-lite"/>
    </source>
</evidence>
<dbReference type="EMBL" id="QUAC01000095">
    <property type="protein sequence ID" value="REK89967.1"/>
    <property type="molecule type" value="Genomic_DNA"/>
</dbReference>
<evidence type="ECO:0000313" key="2">
    <source>
        <dbReference type="EMBL" id="REK89967.1"/>
    </source>
</evidence>
<dbReference type="AlphaFoldDB" id="A0A371Q5G6"/>
<sequence length="306" mass="33944">MTEPLITPVTSSPTWQFLRLRFSSQEERALAFLSDHGADRLEPPRGGDFWGYPRPTAREVRRGEFFDVVWVSLTERRFWVDIPRRTATSSARPQSRYEVAWKVSNPVVAARSRATEEEARQMIVRHIGENASLPGVSDPLKKPPPHHGTAEVEPPGRPRVIEGTGLIYWFLDPPAAFQAAPGTGAVPTLPPGFGEAHREAYRFYREVVAGGPVGLAALWLLHQPEQAREVLDWTVAHSSLLTDRDGWERTLAATLQGLTEEDRSFVGVNLARVLSEVGVPQGEEILTRIGHDGPHRDTKGAYGATP</sequence>
<dbReference type="Proteomes" id="UP000262477">
    <property type="component" value="Unassembled WGS sequence"/>
</dbReference>
<keyword evidence="3" id="KW-1185">Reference proteome</keyword>
<dbReference type="OrthoDB" id="4350298at2"/>
<reference evidence="2 3" key="1">
    <citation type="submission" date="2018-08" db="EMBL/GenBank/DDBJ databases">
        <title>Streptomyces NEAU-D10 sp. nov., a novel Actinomycete isolated from soil.</title>
        <authorList>
            <person name="Jin L."/>
        </authorList>
    </citation>
    <scope>NUCLEOTIDE SEQUENCE [LARGE SCALE GENOMIC DNA]</scope>
    <source>
        <strain evidence="2 3">NEAU-D10</strain>
    </source>
</reference>
<evidence type="ECO:0000313" key="3">
    <source>
        <dbReference type="Proteomes" id="UP000262477"/>
    </source>
</evidence>
<feature type="compositionally biased region" description="Basic and acidic residues" evidence="1">
    <location>
        <begin position="148"/>
        <end position="158"/>
    </location>
</feature>
<feature type="region of interest" description="Disordered" evidence="1">
    <location>
        <begin position="132"/>
        <end position="158"/>
    </location>
</feature>
<gene>
    <name evidence="2" type="ORF">DY245_12835</name>
</gene>
<protein>
    <submittedName>
        <fullName evidence="2">Uncharacterized protein</fullName>
    </submittedName>
</protein>